<dbReference type="Proteomes" id="UP000176087">
    <property type="component" value="Unassembled WGS sequence"/>
</dbReference>
<feature type="region of interest" description="Disordered" evidence="1">
    <location>
        <begin position="1"/>
        <end position="20"/>
    </location>
</feature>
<dbReference type="InterPro" id="IPR041698">
    <property type="entry name" value="Methyltransf_25"/>
</dbReference>
<comment type="caution">
    <text evidence="3">The sequence shown here is derived from an EMBL/GenBank/DDBJ whole genome shotgun (WGS) entry which is preliminary data.</text>
</comment>
<dbReference type="Pfam" id="PF13649">
    <property type="entry name" value="Methyltransf_25"/>
    <property type="match status" value="1"/>
</dbReference>
<dbReference type="PATRIC" id="fig|933944.5.peg.5106"/>
<protein>
    <recommendedName>
        <fullName evidence="2">Methyltransferase domain-containing protein</fullName>
    </recommendedName>
</protein>
<dbReference type="InterPro" id="IPR029063">
    <property type="entry name" value="SAM-dependent_MTases_sf"/>
</dbReference>
<evidence type="ECO:0000313" key="3">
    <source>
        <dbReference type="EMBL" id="OEU92115.1"/>
    </source>
</evidence>
<dbReference type="SUPFAM" id="SSF53335">
    <property type="entry name" value="S-adenosyl-L-methionine-dependent methyltransferases"/>
    <property type="match status" value="1"/>
</dbReference>
<feature type="domain" description="Methyltransferase" evidence="2">
    <location>
        <begin position="49"/>
        <end position="136"/>
    </location>
</feature>
<dbReference type="STRING" id="933944.AN215_06755"/>
<dbReference type="OrthoDB" id="7062303at2"/>
<sequence length="237" mass="25457">MTSFTRDGHSGTGPGEFTRDGCSVEMYKRLPGNGETAVILEAVPPGASVLELGAGAGRMTRPLVAGGLRVTAVDESEAMLAHIGGVAETVHSAIEDLDLGRRFDAVTLASFLVNTADDTHRARLLRTCARHTAPDGCVLLQRERDGLHTSLSPGTSWSRGDMTVSVVSIEPLDEVTSRTCIAYELGDARWTQTFFSQRLPEPRFEAALAEAGLAVDAYLTEDRTWVRARLEGGQART</sequence>
<proteinExistence type="predicted"/>
<reference evidence="3 4" key="1">
    <citation type="journal article" date="2016" name="Front. Microbiol.">
        <title>Comparative Genomics Analysis of Streptomyces Species Reveals Their Adaptation to the Marine Environment and Their Diversity at the Genomic Level.</title>
        <authorList>
            <person name="Tian X."/>
            <person name="Zhang Z."/>
            <person name="Yang T."/>
            <person name="Chen M."/>
            <person name="Li J."/>
            <person name="Chen F."/>
            <person name="Yang J."/>
            <person name="Li W."/>
            <person name="Zhang B."/>
            <person name="Zhang Z."/>
            <person name="Wu J."/>
            <person name="Zhang C."/>
            <person name="Long L."/>
            <person name="Xiao J."/>
        </authorList>
    </citation>
    <scope>NUCLEOTIDE SEQUENCE [LARGE SCALE GENOMIC DNA]</scope>
    <source>
        <strain evidence="3 4">SCSIO 10390</strain>
    </source>
</reference>
<accession>A0A1E7JT84</accession>
<evidence type="ECO:0000259" key="2">
    <source>
        <dbReference type="Pfam" id="PF13649"/>
    </source>
</evidence>
<organism evidence="3 4">
    <name type="scientific">Streptomyces abyssalis</name>
    <dbReference type="NCBI Taxonomy" id="933944"/>
    <lineage>
        <taxon>Bacteria</taxon>
        <taxon>Bacillati</taxon>
        <taxon>Actinomycetota</taxon>
        <taxon>Actinomycetes</taxon>
        <taxon>Kitasatosporales</taxon>
        <taxon>Streptomycetaceae</taxon>
        <taxon>Streptomyces</taxon>
    </lineage>
</organism>
<gene>
    <name evidence="3" type="ORF">AN215_06755</name>
</gene>
<dbReference type="AlphaFoldDB" id="A0A1E7JT84"/>
<dbReference type="EMBL" id="LJGT01000037">
    <property type="protein sequence ID" value="OEU92115.1"/>
    <property type="molecule type" value="Genomic_DNA"/>
</dbReference>
<dbReference type="Gene3D" id="3.40.50.150">
    <property type="entry name" value="Vaccinia Virus protein VP39"/>
    <property type="match status" value="1"/>
</dbReference>
<keyword evidence="4" id="KW-1185">Reference proteome</keyword>
<dbReference type="RefSeq" id="WP_070009664.1">
    <property type="nucleotide sequence ID" value="NZ_LJGS01000037.1"/>
</dbReference>
<dbReference type="CDD" id="cd02440">
    <property type="entry name" value="AdoMet_MTases"/>
    <property type="match status" value="1"/>
</dbReference>
<evidence type="ECO:0000256" key="1">
    <source>
        <dbReference type="SAM" id="MobiDB-lite"/>
    </source>
</evidence>
<name>A0A1E7JT84_9ACTN</name>
<dbReference type="GO" id="GO:0008168">
    <property type="term" value="F:methyltransferase activity"/>
    <property type="evidence" value="ECO:0007669"/>
    <property type="project" value="UniProtKB-ARBA"/>
</dbReference>
<evidence type="ECO:0000313" key="4">
    <source>
        <dbReference type="Proteomes" id="UP000176087"/>
    </source>
</evidence>